<evidence type="ECO:0000256" key="1">
    <source>
        <dbReference type="SAM" id="Phobius"/>
    </source>
</evidence>
<feature type="transmembrane region" description="Helical" evidence="1">
    <location>
        <begin position="30"/>
        <end position="57"/>
    </location>
</feature>
<accession>G0MIG5</accession>
<dbReference type="InParanoid" id="G0MIG5"/>
<keyword evidence="1" id="KW-0472">Membrane</keyword>
<dbReference type="OMA" id="INMGICL"/>
<evidence type="ECO:0000313" key="3">
    <source>
        <dbReference type="Proteomes" id="UP000008068"/>
    </source>
</evidence>
<dbReference type="eggNOG" id="ENOG502TGUU">
    <property type="taxonomic scope" value="Eukaryota"/>
</dbReference>
<keyword evidence="1" id="KW-1133">Transmembrane helix</keyword>
<dbReference type="EMBL" id="GL379795">
    <property type="protein sequence ID" value="EGT59464.1"/>
    <property type="molecule type" value="Genomic_DNA"/>
</dbReference>
<reference evidence="3" key="1">
    <citation type="submission" date="2011-07" db="EMBL/GenBank/DDBJ databases">
        <authorList>
            <consortium name="Caenorhabditis brenneri Sequencing and Analysis Consortium"/>
            <person name="Wilson R.K."/>
        </authorList>
    </citation>
    <scope>NUCLEOTIDE SEQUENCE [LARGE SCALE GENOMIC DNA]</scope>
    <source>
        <strain evidence="3">PB2801</strain>
    </source>
</reference>
<keyword evidence="3" id="KW-1185">Reference proteome</keyword>
<dbReference type="Proteomes" id="UP000008068">
    <property type="component" value="Unassembled WGS sequence"/>
</dbReference>
<keyword evidence="1" id="KW-0812">Transmembrane</keyword>
<dbReference type="FunCoup" id="G0MIG5">
    <property type="interactions" value="1959"/>
</dbReference>
<dbReference type="HOGENOM" id="CLU_168480_0_0_1"/>
<name>G0MIG5_CAEBE</name>
<protein>
    <submittedName>
        <fullName evidence="2">Uncharacterized protein</fullName>
    </submittedName>
</protein>
<dbReference type="AlphaFoldDB" id="G0MIG5"/>
<gene>
    <name evidence="2" type="ORF">CAEBREN_10822</name>
</gene>
<organism evidence="3">
    <name type="scientific">Caenorhabditis brenneri</name>
    <name type="common">Nematode worm</name>
    <dbReference type="NCBI Taxonomy" id="135651"/>
    <lineage>
        <taxon>Eukaryota</taxon>
        <taxon>Metazoa</taxon>
        <taxon>Ecdysozoa</taxon>
        <taxon>Nematoda</taxon>
        <taxon>Chromadorea</taxon>
        <taxon>Rhabditida</taxon>
        <taxon>Rhabditina</taxon>
        <taxon>Rhabditomorpha</taxon>
        <taxon>Rhabditoidea</taxon>
        <taxon>Rhabditidae</taxon>
        <taxon>Peloderinae</taxon>
        <taxon>Caenorhabditis</taxon>
    </lineage>
</organism>
<proteinExistence type="predicted"/>
<sequence length="117" mass="12714">MLFDDMLFNSKDTEVQRSHSCENSVGIMGWPMGICILLTGIVAIVAILACIMFVICVKFATMADEEEAANKDSTKRVADEESVAYGAPVASNDIASQCDTDERAELIKVMLADENDT</sequence>
<evidence type="ECO:0000313" key="2">
    <source>
        <dbReference type="EMBL" id="EGT59464.1"/>
    </source>
</evidence>